<dbReference type="AlphaFoldDB" id="A0A5B7CTR0"/>
<protein>
    <submittedName>
        <fullName evidence="1">Uncharacterized protein</fullName>
    </submittedName>
</protein>
<accession>A0A5B7CTR0</accession>
<evidence type="ECO:0000313" key="2">
    <source>
        <dbReference type="Proteomes" id="UP000324222"/>
    </source>
</evidence>
<proteinExistence type="predicted"/>
<evidence type="ECO:0000313" key="1">
    <source>
        <dbReference type="EMBL" id="MPC12538.1"/>
    </source>
</evidence>
<keyword evidence="2" id="KW-1185">Reference proteome</keyword>
<gene>
    <name evidence="1" type="ORF">E2C01_005237</name>
</gene>
<name>A0A5B7CTR0_PORTR</name>
<reference evidence="1 2" key="1">
    <citation type="submission" date="2019-05" db="EMBL/GenBank/DDBJ databases">
        <title>Another draft genome of Portunus trituberculatus and its Hox gene families provides insights of decapod evolution.</title>
        <authorList>
            <person name="Jeong J.-H."/>
            <person name="Song I."/>
            <person name="Kim S."/>
            <person name="Choi T."/>
            <person name="Kim D."/>
            <person name="Ryu S."/>
            <person name="Kim W."/>
        </authorList>
    </citation>
    <scope>NUCLEOTIDE SEQUENCE [LARGE SCALE GENOMIC DNA]</scope>
    <source>
        <tissue evidence="1">Muscle</tissue>
    </source>
</reference>
<organism evidence="1 2">
    <name type="scientific">Portunus trituberculatus</name>
    <name type="common">Swimming crab</name>
    <name type="synonym">Neptunus trituberculatus</name>
    <dbReference type="NCBI Taxonomy" id="210409"/>
    <lineage>
        <taxon>Eukaryota</taxon>
        <taxon>Metazoa</taxon>
        <taxon>Ecdysozoa</taxon>
        <taxon>Arthropoda</taxon>
        <taxon>Crustacea</taxon>
        <taxon>Multicrustacea</taxon>
        <taxon>Malacostraca</taxon>
        <taxon>Eumalacostraca</taxon>
        <taxon>Eucarida</taxon>
        <taxon>Decapoda</taxon>
        <taxon>Pleocyemata</taxon>
        <taxon>Brachyura</taxon>
        <taxon>Eubrachyura</taxon>
        <taxon>Portunoidea</taxon>
        <taxon>Portunidae</taxon>
        <taxon>Portuninae</taxon>
        <taxon>Portunus</taxon>
    </lineage>
</organism>
<dbReference type="Proteomes" id="UP000324222">
    <property type="component" value="Unassembled WGS sequence"/>
</dbReference>
<comment type="caution">
    <text evidence="1">The sequence shown here is derived from an EMBL/GenBank/DDBJ whole genome shotgun (WGS) entry which is preliminary data.</text>
</comment>
<sequence>METIVREEVEKEVGVDITFGDLERVKRSEADTNSDGAFDPVHGEPLVKPMMQPLLPAPQTEWLAASRRLCQAKLDRIGNAEFCVFYGLGLQVDLVK</sequence>
<dbReference type="EMBL" id="VSRR010000221">
    <property type="protein sequence ID" value="MPC12538.1"/>
    <property type="molecule type" value="Genomic_DNA"/>
</dbReference>